<reference evidence="3" key="1">
    <citation type="journal article" date="2021" name="PeerJ">
        <title>Extensive microbial diversity within the chicken gut microbiome revealed by metagenomics and culture.</title>
        <authorList>
            <person name="Gilroy R."/>
            <person name="Ravi A."/>
            <person name="Getino M."/>
            <person name="Pursley I."/>
            <person name="Horton D.L."/>
            <person name="Alikhan N.F."/>
            <person name="Baker D."/>
            <person name="Gharbi K."/>
            <person name="Hall N."/>
            <person name="Watson M."/>
            <person name="Adriaenssens E.M."/>
            <person name="Foster-Nyarko E."/>
            <person name="Jarju S."/>
            <person name="Secka A."/>
            <person name="Antonio M."/>
            <person name="Oren A."/>
            <person name="Chaudhuri R.R."/>
            <person name="La Ragione R."/>
            <person name="Hildebrand F."/>
            <person name="Pallen M.J."/>
        </authorList>
    </citation>
    <scope>NUCLEOTIDE SEQUENCE</scope>
    <source>
        <strain evidence="3">MalCec1-1739</strain>
    </source>
</reference>
<dbReference type="PANTHER" id="PTHR37312">
    <property type="entry name" value="MEMBRANE-BOUND ACYLTRANSFERASE YKRP-RELATED"/>
    <property type="match status" value="1"/>
</dbReference>
<evidence type="ECO:0000313" key="4">
    <source>
        <dbReference type="Proteomes" id="UP000787625"/>
    </source>
</evidence>
<name>A0A9D2UIC7_9BACT</name>
<protein>
    <submittedName>
        <fullName evidence="3">Acyltransferase family protein</fullName>
    </submittedName>
</protein>
<accession>A0A9D2UIC7</accession>
<dbReference type="InterPro" id="IPR002656">
    <property type="entry name" value="Acyl_transf_3_dom"/>
</dbReference>
<keyword evidence="3" id="KW-0808">Transferase</keyword>
<feature type="transmembrane region" description="Helical" evidence="1">
    <location>
        <begin position="7"/>
        <end position="24"/>
    </location>
</feature>
<evidence type="ECO:0000259" key="2">
    <source>
        <dbReference type="Pfam" id="PF01757"/>
    </source>
</evidence>
<feature type="transmembrane region" description="Helical" evidence="1">
    <location>
        <begin position="170"/>
        <end position="187"/>
    </location>
</feature>
<keyword evidence="1" id="KW-0812">Transmembrane</keyword>
<comment type="caution">
    <text evidence="3">The sequence shown here is derived from an EMBL/GenBank/DDBJ whole genome shotgun (WGS) entry which is preliminary data.</text>
</comment>
<proteinExistence type="predicted"/>
<feature type="transmembrane region" description="Helical" evidence="1">
    <location>
        <begin position="228"/>
        <end position="250"/>
    </location>
</feature>
<dbReference type="PANTHER" id="PTHR37312:SF1">
    <property type="entry name" value="MEMBRANE-BOUND ACYLTRANSFERASE YKRP-RELATED"/>
    <property type="match status" value="1"/>
</dbReference>
<dbReference type="Proteomes" id="UP000787625">
    <property type="component" value="Unassembled WGS sequence"/>
</dbReference>
<organism evidence="3 4">
    <name type="scientific">Candidatus Avibacteroides avistercoris</name>
    <dbReference type="NCBI Taxonomy" id="2840690"/>
    <lineage>
        <taxon>Bacteria</taxon>
        <taxon>Pseudomonadati</taxon>
        <taxon>Bacteroidota</taxon>
        <taxon>Bacteroidia</taxon>
        <taxon>Bacteroidales</taxon>
        <taxon>Bacteroidaceae</taxon>
        <taxon>Bacteroidaceae incertae sedis</taxon>
        <taxon>Candidatus Avibacteroides</taxon>
    </lineage>
</organism>
<feature type="transmembrane region" description="Helical" evidence="1">
    <location>
        <begin position="301"/>
        <end position="321"/>
    </location>
</feature>
<evidence type="ECO:0000256" key="1">
    <source>
        <dbReference type="SAM" id="Phobius"/>
    </source>
</evidence>
<dbReference type="InterPro" id="IPR052734">
    <property type="entry name" value="Nod_factor_acetyltransferase"/>
</dbReference>
<feature type="transmembrane region" description="Helical" evidence="1">
    <location>
        <begin position="30"/>
        <end position="50"/>
    </location>
</feature>
<dbReference type="AlphaFoldDB" id="A0A9D2UIC7"/>
<feature type="transmembrane region" description="Helical" evidence="1">
    <location>
        <begin position="262"/>
        <end position="281"/>
    </location>
</feature>
<feature type="domain" description="Acyltransferase 3" evidence="2">
    <location>
        <begin position="6"/>
        <end position="318"/>
    </location>
</feature>
<reference evidence="3" key="2">
    <citation type="submission" date="2021-04" db="EMBL/GenBank/DDBJ databases">
        <authorList>
            <person name="Gilroy R."/>
        </authorList>
    </citation>
    <scope>NUCLEOTIDE SEQUENCE</scope>
    <source>
        <strain evidence="3">MalCec1-1739</strain>
    </source>
</reference>
<feature type="transmembrane region" description="Helical" evidence="1">
    <location>
        <begin position="70"/>
        <end position="87"/>
    </location>
</feature>
<keyword evidence="1" id="KW-0472">Membrane</keyword>
<keyword evidence="3" id="KW-0012">Acyltransferase</keyword>
<gene>
    <name evidence="3" type="ORF">IAA93_04665</name>
</gene>
<keyword evidence="1" id="KW-1133">Transmembrane helix</keyword>
<sequence>MNKRVVWVDYAKVLLIYLVTLAHIPVCKPIYDTICTFLIPAFFFLSGYFFSYEKYPRYLPFLRRRLKSLMVPYVSLALLAYVFWLVIGRHVGDDAGSATPWWSPLAATVLGYGKEMVQSVPLWFVMALFVMENIFWFVGRCMRHGGFVLLAVLVAIGWINYRFVALPLPFELNPALTCMPFYLFGMMVRRMPRLMPPSWVTFVPGAAAVATAVITNDHVTVLTGRYGYYPLFILGAFGGIYATVALCRALARWLGDLPAVRFVAKSTLVVCGLHLVAYTLLKGVMVYALGIDIGVLPHSCLPALAFGLAGLLCCLPVYWVMDRYAPWMLGRWTAKGKAGDKA</sequence>
<feature type="transmembrane region" description="Helical" evidence="1">
    <location>
        <begin position="199"/>
        <end position="216"/>
    </location>
</feature>
<dbReference type="GO" id="GO:0016747">
    <property type="term" value="F:acyltransferase activity, transferring groups other than amino-acyl groups"/>
    <property type="evidence" value="ECO:0007669"/>
    <property type="project" value="InterPro"/>
</dbReference>
<evidence type="ECO:0000313" key="3">
    <source>
        <dbReference type="EMBL" id="HJD52999.1"/>
    </source>
</evidence>
<dbReference type="EMBL" id="DWUP01000096">
    <property type="protein sequence ID" value="HJD52999.1"/>
    <property type="molecule type" value="Genomic_DNA"/>
</dbReference>
<dbReference type="Pfam" id="PF01757">
    <property type="entry name" value="Acyl_transf_3"/>
    <property type="match status" value="1"/>
</dbReference>
<feature type="transmembrane region" description="Helical" evidence="1">
    <location>
        <begin position="120"/>
        <end position="139"/>
    </location>
</feature>
<feature type="transmembrane region" description="Helical" evidence="1">
    <location>
        <begin position="146"/>
        <end position="164"/>
    </location>
</feature>